<name>A0AAE0L1Q2_9CHLO</name>
<gene>
    <name evidence="2" type="ORF">CYMTET_22942</name>
</gene>
<feature type="compositionally biased region" description="Basic and acidic residues" evidence="1">
    <location>
        <begin position="303"/>
        <end position="313"/>
    </location>
</feature>
<dbReference type="GO" id="GO:0003676">
    <property type="term" value="F:nucleic acid binding"/>
    <property type="evidence" value="ECO:0007669"/>
    <property type="project" value="InterPro"/>
</dbReference>
<dbReference type="Gene3D" id="3.30.420.10">
    <property type="entry name" value="Ribonuclease H-like superfamily/Ribonuclease H"/>
    <property type="match status" value="1"/>
</dbReference>
<dbReference type="Gene3D" id="3.40.395.10">
    <property type="entry name" value="Adenoviral Proteinase, Chain A"/>
    <property type="match status" value="1"/>
</dbReference>
<proteinExistence type="predicted"/>
<evidence type="ECO:0000256" key="1">
    <source>
        <dbReference type="SAM" id="MobiDB-lite"/>
    </source>
</evidence>
<reference evidence="2 3" key="1">
    <citation type="journal article" date="2015" name="Genome Biol. Evol.">
        <title>Comparative Genomics of a Bacterivorous Green Alga Reveals Evolutionary Causalities and Consequences of Phago-Mixotrophic Mode of Nutrition.</title>
        <authorList>
            <person name="Burns J.A."/>
            <person name="Paasch A."/>
            <person name="Narechania A."/>
            <person name="Kim E."/>
        </authorList>
    </citation>
    <scope>NUCLEOTIDE SEQUENCE [LARGE SCALE GENOMIC DNA]</scope>
    <source>
        <strain evidence="2 3">PLY_AMNH</strain>
    </source>
</reference>
<feature type="compositionally biased region" description="Basic residues" evidence="1">
    <location>
        <begin position="356"/>
        <end position="365"/>
    </location>
</feature>
<feature type="compositionally biased region" description="Polar residues" evidence="1">
    <location>
        <begin position="271"/>
        <end position="284"/>
    </location>
</feature>
<feature type="compositionally biased region" description="Basic and acidic residues" evidence="1">
    <location>
        <begin position="380"/>
        <end position="392"/>
    </location>
</feature>
<sequence>MTQMDECMRTLGEKMSTRSIREECNRLSTEGGRAQFTNRIKTAIQQKGWASQAMVGGGHWVTLLIRIDTEGEERKLQAAIYDSLGGGRGNTDNLKKALDTWAREFCEVEDVTYTPVTLMMDAHQTDGHSCGIWVAKTTRHWKQFHEEGNCGRHWETYLKRTMQAEGDPQAAMLSMRERLKNMVLPIIIKGNTDTGGQIQPGEMEITGEVDVNGHQSTVREPSRDSEEEDEEALLKSSAQQRRKKGRERPCRKPKQPRKKGKATELIEGMDTQRTNAGNMVTEQQRAPHSEADPDTLEGMIGEIRGKGESKENSHQGTRQEPTRDSTGEDEEALLRGSTRKTRGQGKKRPCRDTKQPRGKGKRKKLGKEMGTQQTNAGETAMERMHSEADPDTLEKDALADVEILKVKAHVGITGNEEADKAAKQACEDGEYVPPWDNDDTVLLRAMATDQENVKYPLKGKNAIQTYVTSKIREANESQPAVRRWNRTLTGKPTEWVRRNVPHSTEAGHRTQEQELDDMLELEREGQEDMEWDPLREEDDALLDMMEQTTDETTTEEQERQRRHQMVVQEEERRAMLEDPRPRTNWAESRATQKEAELRRKQIKIPSQVERTTEWMDKHMKDLIGDKPIHKLSNEHWKQASFAERRTILKSRYGVLPLQSYEAAKAAKTTVTDCPLEGWTVYEHNKRALNKMGMNNKETEKTLKNLNKTTVGYANSLYWLYRKRIDEQRKKDITRAKDTRAGQDHPT</sequence>
<feature type="compositionally biased region" description="Basic residues" evidence="1">
    <location>
        <begin position="240"/>
        <end position="260"/>
    </location>
</feature>
<feature type="region of interest" description="Disordered" evidence="1">
    <location>
        <begin position="548"/>
        <end position="598"/>
    </location>
</feature>
<dbReference type="SUPFAM" id="SSF54001">
    <property type="entry name" value="Cysteine proteinases"/>
    <property type="match status" value="1"/>
</dbReference>
<dbReference type="AlphaFoldDB" id="A0AAE0L1Q2"/>
<feature type="compositionally biased region" description="Basic residues" evidence="1">
    <location>
        <begin position="337"/>
        <end position="349"/>
    </location>
</feature>
<comment type="caution">
    <text evidence="2">The sequence shown here is derived from an EMBL/GenBank/DDBJ whole genome shotgun (WGS) entry which is preliminary data.</text>
</comment>
<dbReference type="Proteomes" id="UP001190700">
    <property type="component" value="Unassembled WGS sequence"/>
</dbReference>
<dbReference type="EMBL" id="LGRX02011739">
    <property type="protein sequence ID" value="KAK3268564.1"/>
    <property type="molecule type" value="Genomic_DNA"/>
</dbReference>
<dbReference type="InterPro" id="IPR038765">
    <property type="entry name" value="Papain-like_cys_pep_sf"/>
</dbReference>
<feature type="compositionally biased region" description="Basic and acidic residues" evidence="1">
    <location>
        <begin position="569"/>
        <end position="581"/>
    </location>
</feature>
<protein>
    <submittedName>
        <fullName evidence="2">Uncharacterized protein</fullName>
    </submittedName>
</protein>
<dbReference type="InterPro" id="IPR036397">
    <property type="entry name" value="RNaseH_sf"/>
</dbReference>
<evidence type="ECO:0000313" key="3">
    <source>
        <dbReference type="Proteomes" id="UP001190700"/>
    </source>
</evidence>
<keyword evidence="3" id="KW-1185">Reference proteome</keyword>
<organism evidence="2 3">
    <name type="scientific">Cymbomonas tetramitiformis</name>
    <dbReference type="NCBI Taxonomy" id="36881"/>
    <lineage>
        <taxon>Eukaryota</taxon>
        <taxon>Viridiplantae</taxon>
        <taxon>Chlorophyta</taxon>
        <taxon>Pyramimonadophyceae</taxon>
        <taxon>Pyramimonadales</taxon>
        <taxon>Pyramimonadaceae</taxon>
        <taxon>Cymbomonas</taxon>
    </lineage>
</organism>
<accession>A0AAE0L1Q2</accession>
<evidence type="ECO:0000313" key="2">
    <source>
        <dbReference type="EMBL" id="KAK3268564.1"/>
    </source>
</evidence>
<feature type="region of interest" description="Disordered" evidence="1">
    <location>
        <begin position="206"/>
        <end position="392"/>
    </location>
</feature>